<gene>
    <name evidence="2" type="ORF">CYJ34_08340</name>
</gene>
<comment type="caution">
    <text evidence="2">The sequence shown here is derived from an EMBL/GenBank/DDBJ whole genome shotgun (WGS) entry which is preliminary data.</text>
</comment>
<name>A0A2I1M5B3_9FIRM</name>
<feature type="domain" description="Uroporphyrinogen decarboxylase (URO-D)" evidence="1">
    <location>
        <begin position="63"/>
        <end position="220"/>
    </location>
</feature>
<dbReference type="PANTHER" id="PTHR47099:SF1">
    <property type="entry name" value="METHYLCOBAMIDE:COM METHYLTRANSFERASE MTBA"/>
    <property type="match status" value="1"/>
</dbReference>
<dbReference type="Proteomes" id="UP000234335">
    <property type="component" value="Unassembled WGS sequence"/>
</dbReference>
<organism evidence="2 3">
    <name type="scientific">Anaerococcus octavius</name>
    <dbReference type="NCBI Taxonomy" id="54007"/>
    <lineage>
        <taxon>Bacteria</taxon>
        <taxon>Bacillati</taxon>
        <taxon>Bacillota</taxon>
        <taxon>Tissierellia</taxon>
        <taxon>Tissierellales</taxon>
        <taxon>Peptoniphilaceae</taxon>
        <taxon>Anaerococcus</taxon>
    </lineage>
</organism>
<dbReference type="RefSeq" id="WP_101540817.1">
    <property type="nucleotide sequence ID" value="NZ_PKGS01000007.1"/>
</dbReference>
<evidence type="ECO:0000313" key="3">
    <source>
        <dbReference type="Proteomes" id="UP000234335"/>
    </source>
</evidence>
<evidence type="ECO:0000313" key="2">
    <source>
        <dbReference type="EMBL" id="PKZ15284.1"/>
    </source>
</evidence>
<evidence type="ECO:0000259" key="1">
    <source>
        <dbReference type="Pfam" id="PF01208"/>
    </source>
</evidence>
<dbReference type="Gene3D" id="3.20.20.210">
    <property type="match status" value="1"/>
</dbReference>
<dbReference type="InterPro" id="IPR052024">
    <property type="entry name" value="Methanogen_methyltrans"/>
</dbReference>
<reference evidence="2 3" key="1">
    <citation type="submission" date="2017-12" db="EMBL/GenBank/DDBJ databases">
        <title>Phylogenetic diversity of female urinary microbiome.</title>
        <authorList>
            <person name="Thomas-White K."/>
            <person name="Wolfe A.J."/>
        </authorList>
    </citation>
    <scope>NUCLEOTIDE SEQUENCE [LARGE SCALE GENOMIC DNA]</scope>
    <source>
        <strain evidence="2 3">UMB0119</strain>
    </source>
</reference>
<dbReference type="InterPro" id="IPR000257">
    <property type="entry name" value="Uroporphyrinogen_deCOase"/>
</dbReference>
<sequence length="260" mass="30026">MIRTYECIDNPERPIKNNEILTNPKLMADYAKDGRYVSLPVVPMIPICLGVKFENGRTAYPIYDDICDIKLDMDYSKDEYMAMLKAIEILGEEKTVIEIRGPISVLDNLLGATKVMKTMRKRRDVLKDLYAELIYIYTDYIRNFLDKGVKVFSFTESILDPKVLGPREVGNYVDDFLLNFLKEVEKLAGEYKFTLHLCPKSTLAIVDLDKADFEAIDFDNPRKYIDILFDNPSTLMGDRCINLADEEFNKVNKIVLKEDK</sequence>
<dbReference type="Pfam" id="PF01208">
    <property type="entry name" value="URO-D"/>
    <property type="match status" value="1"/>
</dbReference>
<dbReference type="SUPFAM" id="SSF51726">
    <property type="entry name" value="UROD/MetE-like"/>
    <property type="match status" value="1"/>
</dbReference>
<accession>A0A2I1M5B3</accession>
<keyword evidence="3" id="KW-1185">Reference proteome</keyword>
<dbReference type="EMBL" id="PKGS01000007">
    <property type="protein sequence ID" value="PKZ15284.1"/>
    <property type="molecule type" value="Genomic_DNA"/>
</dbReference>
<dbReference type="PANTHER" id="PTHR47099">
    <property type="entry name" value="METHYLCOBAMIDE:COM METHYLTRANSFERASE MTBA"/>
    <property type="match status" value="1"/>
</dbReference>
<dbReference type="InterPro" id="IPR038071">
    <property type="entry name" value="UROD/MetE-like_sf"/>
</dbReference>
<proteinExistence type="predicted"/>
<dbReference type="AlphaFoldDB" id="A0A2I1M5B3"/>
<dbReference type="GO" id="GO:0006779">
    <property type="term" value="P:porphyrin-containing compound biosynthetic process"/>
    <property type="evidence" value="ECO:0007669"/>
    <property type="project" value="InterPro"/>
</dbReference>
<dbReference type="GO" id="GO:0004853">
    <property type="term" value="F:uroporphyrinogen decarboxylase activity"/>
    <property type="evidence" value="ECO:0007669"/>
    <property type="project" value="InterPro"/>
</dbReference>
<protein>
    <recommendedName>
        <fullName evidence="1">Uroporphyrinogen decarboxylase (URO-D) domain-containing protein</fullName>
    </recommendedName>
</protein>